<sequence length="267" mass="30129">MQNVHPTRRWSFNWRCLGASAADHLRDDPLIYRQPAAPTPAREIKRNNPDAASIKLRAELKARLACRIWRHRGSSIRSRLTTRCRLRTSLRAQRSNPDCLRGKTLDCFAALAMTMWRAIYPKPSRCARPMPGDPSGKTPSIPTRKNIPLSRISDLWHTPLIPVLPKGRSRPSRDAGRVAMDAAAPARNVWDRAGNRESCATRYDTARSKRLGWSSWASTRQPLMIRQNRPRTEKSCGPDARGLCVKACGDAAANRRAHRSSARRRGQ</sequence>
<comment type="caution">
    <text evidence="1">The sequence shown here is derived from an EMBL/GenBank/DDBJ whole genome shotgun (WGS) entry which is preliminary data.</text>
</comment>
<keyword evidence="2" id="KW-1185">Reference proteome</keyword>
<protein>
    <submittedName>
        <fullName evidence="1">Uncharacterized protein</fullName>
    </submittedName>
</protein>
<dbReference type="AlphaFoldDB" id="A0A560E459"/>
<dbReference type="Proteomes" id="UP000319949">
    <property type="component" value="Unassembled WGS sequence"/>
</dbReference>
<evidence type="ECO:0000313" key="2">
    <source>
        <dbReference type="Proteomes" id="UP000319949"/>
    </source>
</evidence>
<evidence type="ECO:0000313" key="1">
    <source>
        <dbReference type="EMBL" id="TWB04171.1"/>
    </source>
</evidence>
<organism evidence="1 2">
    <name type="scientific">Bradyrhizobium stylosanthis</name>
    <dbReference type="NCBI Taxonomy" id="1803665"/>
    <lineage>
        <taxon>Bacteria</taxon>
        <taxon>Pseudomonadati</taxon>
        <taxon>Pseudomonadota</taxon>
        <taxon>Alphaproteobacteria</taxon>
        <taxon>Hyphomicrobiales</taxon>
        <taxon>Nitrobacteraceae</taxon>
        <taxon>Bradyrhizobium</taxon>
    </lineage>
</organism>
<name>A0A560E459_9BRAD</name>
<dbReference type="EMBL" id="VITK01000002">
    <property type="protein sequence ID" value="TWB04171.1"/>
    <property type="molecule type" value="Genomic_DNA"/>
</dbReference>
<accession>A0A560E459</accession>
<proteinExistence type="predicted"/>
<reference evidence="1 2" key="1">
    <citation type="submission" date="2019-06" db="EMBL/GenBank/DDBJ databases">
        <title>Genomic Encyclopedia of Type Strains, Phase IV (KMG-V): Genome sequencing to study the core and pangenomes of soil and plant-associated prokaryotes.</title>
        <authorList>
            <person name="Whitman W."/>
        </authorList>
    </citation>
    <scope>NUCLEOTIDE SEQUENCE [LARGE SCALE GENOMIC DNA]</scope>
    <source>
        <strain evidence="1 2">BR 510</strain>
    </source>
</reference>
<gene>
    <name evidence="1" type="ORF">FBZ96_102646</name>
</gene>